<dbReference type="InterPro" id="IPR032675">
    <property type="entry name" value="LRR_dom_sf"/>
</dbReference>
<keyword evidence="7 9" id="KW-0472">Membrane</keyword>
<dbReference type="Pfam" id="PF00560">
    <property type="entry name" value="LRR_1"/>
    <property type="match status" value="3"/>
</dbReference>
<comment type="subcellular location">
    <subcellularLocation>
        <location evidence="1">Membrane</location>
        <topology evidence="1">Single-pass type I membrane protein</topology>
    </subcellularLocation>
</comment>
<dbReference type="Pfam" id="PF08263">
    <property type="entry name" value="LRRNT_2"/>
    <property type="match status" value="1"/>
</dbReference>
<evidence type="ECO:0000256" key="5">
    <source>
        <dbReference type="ARBA" id="ARBA00022737"/>
    </source>
</evidence>
<dbReference type="InterPro" id="IPR013210">
    <property type="entry name" value="LRR_N_plant-typ"/>
</dbReference>
<organism evidence="11 12">
    <name type="scientific">Paspalum notatum var. saurae</name>
    <dbReference type="NCBI Taxonomy" id="547442"/>
    <lineage>
        <taxon>Eukaryota</taxon>
        <taxon>Viridiplantae</taxon>
        <taxon>Streptophyta</taxon>
        <taxon>Embryophyta</taxon>
        <taxon>Tracheophyta</taxon>
        <taxon>Spermatophyta</taxon>
        <taxon>Magnoliopsida</taxon>
        <taxon>Liliopsida</taxon>
        <taxon>Poales</taxon>
        <taxon>Poaceae</taxon>
        <taxon>PACMAD clade</taxon>
        <taxon>Panicoideae</taxon>
        <taxon>Andropogonodae</taxon>
        <taxon>Paspaleae</taxon>
        <taxon>Paspalinae</taxon>
        <taxon>Paspalum</taxon>
    </lineage>
</organism>
<protein>
    <recommendedName>
        <fullName evidence="10">Leucine-rich repeat-containing N-terminal plant-type domain-containing protein</fullName>
    </recommendedName>
</protein>
<evidence type="ECO:0000256" key="4">
    <source>
        <dbReference type="ARBA" id="ARBA00022729"/>
    </source>
</evidence>
<gene>
    <name evidence="11" type="ORF">U9M48_002318</name>
</gene>
<feature type="domain" description="Leucine-rich repeat-containing N-terminal plant-type" evidence="10">
    <location>
        <begin position="107"/>
        <end position="152"/>
    </location>
</feature>
<evidence type="ECO:0000256" key="2">
    <source>
        <dbReference type="ARBA" id="ARBA00022614"/>
    </source>
</evidence>
<dbReference type="SUPFAM" id="SSF52058">
    <property type="entry name" value="L domain-like"/>
    <property type="match status" value="1"/>
</dbReference>
<keyword evidence="3 9" id="KW-0812">Transmembrane</keyword>
<dbReference type="PANTHER" id="PTHR48063">
    <property type="entry name" value="LRR RECEPTOR-LIKE KINASE"/>
    <property type="match status" value="1"/>
</dbReference>
<sequence length="361" mass="40263">MFLYFGLASGFMAGLWVVFCVLLFKRMWRITCFRIFDEICDKVHGFVSVTWLSTNKQTKTMHGPAAAFVLLVAATTCSYLLVITQALRHPPQPPAVAHASDGVICRPHEKDALLAFKQGITSDPAGVLASWRQGVPGQEEDDCCHWRGVRCSNRTGYVIKLRLGSSANNYDGYALVGQISSLLSLDQLEYLDLSMNNLEGSTGDIPEFLGSFKSLKYLNLSGIPFSGRVPAHLGNLSKLQYLDISGADGTVSVDLSWLTRLQFLEHLNLKTVNLSKVADWPYVVNMIPSLKFLDLSDCLLATANQSIQHHNLTNLEWLDLSGNYFHHQIASCWFWNLTNLKYPLAFHSPACTANFLSHWEA</sequence>
<dbReference type="EMBL" id="CP144745">
    <property type="protein sequence ID" value="WVZ51150.1"/>
    <property type="molecule type" value="Genomic_DNA"/>
</dbReference>
<dbReference type="Gene3D" id="3.80.10.10">
    <property type="entry name" value="Ribonuclease Inhibitor"/>
    <property type="match status" value="2"/>
</dbReference>
<evidence type="ECO:0000256" key="3">
    <source>
        <dbReference type="ARBA" id="ARBA00022692"/>
    </source>
</evidence>
<dbReference type="InterPro" id="IPR001611">
    <property type="entry name" value="Leu-rich_rpt"/>
</dbReference>
<name>A0AAQ3SIZ2_PASNO</name>
<evidence type="ECO:0000313" key="12">
    <source>
        <dbReference type="Proteomes" id="UP001341281"/>
    </source>
</evidence>
<dbReference type="Proteomes" id="UP001341281">
    <property type="component" value="Chromosome 01"/>
</dbReference>
<feature type="transmembrane region" description="Helical" evidence="9">
    <location>
        <begin position="6"/>
        <end position="24"/>
    </location>
</feature>
<keyword evidence="4" id="KW-0732">Signal</keyword>
<evidence type="ECO:0000256" key="9">
    <source>
        <dbReference type="SAM" id="Phobius"/>
    </source>
</evidence>
<reference evidence="11 12" key="1">
    <citation type="submission" date="2024-02" db="EMBL/GenBank/DDBJ databases">
        <title>High-quality chromosome-scale genome assembly of Pensacola bahiagrass (Paspalum notatum Flugge var. saurae).</title>
        <authorList>
            <person name="Vega J.M."/>
            <person name="Podio M."/>
            <person name="Orjuela J."/>
            <person name="Siena L.A."/>
            <person name="Pessino S.C."/>
            <person name="Combes M.C."/>
            <person name="Mariac C."/>
            <person name="Albertini E."/>
            <person name="Pupilli F."/>
            <person name="Ortiz J.P.A."/>
            <person name="Leblanc O."/>
        </authorList>
    </citation>
    <scope>NUCLEOTIDE SEQUENCE [LARGE SCALE GENOMIC DNA]</scope>
    <source>
        <strain evidence="11">R1</strain>
        <tissue evidence="11">Leaf</tissue>
    </source>
</reference>
<evidence type="ECO:0000313" key="11">
    <source>
        <dbReference type="EMBL" id="WVZ51150.1"/>
    </source>
</evidence>
<dbReference type="InterPro" id="IPR046956">
    <property type="entry name" value="RLP23-like"/>
</dbReference>
<keyword evidence="6 9" id="KW-1133">Transmembrane helix</keyword>
<dbReference type="GO" id="GO:0016020">
    <property type="term" value="C:membrane"/>
    <property type="evidence" value="ECO:0007669"/>
    <property type="project" value="UniProtKB-SubCell"/>
</dbReference>
<evidence type="ECO:0000256" key="8">
    <source>
        <dbReference type="ARBA" id="ARBA00023180"/>
    </source>
</evidence>
<evidence type="ECO:0000256" key="7">
    <source>
        <dbReference type="ARBA" id="ARBA00023136"/>
    </source>
</evidence>
<dbReference type="PANTHER" id="PTHR48063:SF40">
    <property type="entry name" value="LEUCINE-RICH REPEAT-CONTAINING N-TERMINAL PLANT-TYPE DOMAIN-CONTAINING PROTEIN"/>
    <property type="match status" value="1"/>
</dbReference>
<keyword evidence="2" id="KW-0433">Leucine-rich repeat</keyword>
<accession>A0AAQ3SIZ2</accession>
<evidence type="ECO:0000256" key="1">
    <source>
        <dbReference type="ARBA" id="ARBA00004479"/>
    </source>
</evidence>
<proteinExistence type="predicted"/>
<dbReference type="AlphaFoldDB" id="A0AAQ3SIZ2"/>
<evidence type="ECO:0000256" key="6">
    <source>
        <dbReference type="ARBA" id="ARBA00022989"/>
    </source>
</evidence>
<feature type="transmembrane region" description="Helical" evidence="9">
    <location>
        <begin position="65"/>
        <end position="87"/>
    </location>
</feature>
<keyword evidence="5" id="KW-0677">Repeat</keyword>
<keyword evidence="12" id="KW-1185">Reference proteome</keyword>
<keyword evidence="8" id="KW-0325">Glycoprotein</keyword>
<evidence type="ECO:0000259" key="10">
    <source>
        <dbReference type="Pfam" id="PF08263"/>
    </source>
</evidence>